<dbReference type="InterPro" id="IPR000212">
    <property type="entry name" value="DNA_helicase_UvrD/REP"/>
</dbReference>
<evidence type="ECO:0000256" key="1">
    <source>
        <dbReference type="ARBA" id="ARBA00022741"/>
    </source>
</evidence>
<dbReference type="InterPro" id="IPR014016">
    <property type="entry name" value="UvrD-like_ATP-bd"/>
</dbReference>
<proteinExistence type="predicted"/>
<keyword evidence="2 5" id="KW-0378">Hydrolase</keyword>
<accession>U1N5V4</accession>
<dbReference type="GO" id="GO:0009338">
    <property type="term" value="C:exodeoxyribonuclease V complex"/>
    <property type="evidence" value="ECO:0007669"/>
    <property type="project" value="TreeGrafter"/>
</dbReference>
<feature type="binding site" evidence="5">
    <location>
        <begin position="26"/>
        <end position="33"/>
    </location>
    <ligand>
        <name>ATP</name>
        <dbReference type="ChEBI" id="CHEBI:30616"/>
    </ligand>
</feature>
<dbReference type="GO" id="GO:0043138">
    <property type="term" value="F:3'-5' DNA helicase activity"/>
    <property type="evidence" value="ECO:0007669"/>
    <property type="project" value="TreeGrafter"/>
</dbReference>
<dbReference type="STRING" id="1238424.J07HQW1_01847"/>
<dbReference type="GO" id="GO:0000725">
    <property type="term" value="P:recombinational repair"/>
    <property type="evidence" value="ECO:0007669"/>
    <property type="project" value="TreeGrafter"/>
</dbReference>
<dbReference type="AlphaFoldDB" id="U1N5V4"/>
<evidence type="ECO:0000256" key="3">
    <source>
        <dbReference type="ARBA" id="ARBA00022806"/>
    </source>
</evidence>
<keyword evidence="7" id="KW-0269">Exonuclease</keyword>
<evidence type="ECO:0000256" key="2">
    <source>
        <dbReference type="ARBA" id="ARBA00022801"/>
    </source>
</evidence>
<name>U1N5V4_9EURY</name>
<dbReference type="Gene3D" id="3.40.50.300">
    <property type="entry name" value="P-loop containing nucleotide triphosphate hydrolases"/>
    <property type="match status" value="3"/>
</dbReference>
<evidence type="ECO:0000256" key="5">
    <source>
        <dbReference type="PROSITE-ProRule" id="PRU00560"/>
    </source>
</evidence>
<feature type="domain" description="UvrD-like helicase ATP-binding" evidence="6">
    <location>
        <begin position="5"/>
        <end position="494"/>
    </location>
</feature>
<dbReference type="PROSITE" id="PS51198">
    <property type="entry name" value="UVRD_HELICASE_ATP_BIND"/>
    <property type="match status" value="1"/>
</dbReference>
<dbReference type="EMBL" id="KE356560">
    <property type="protein sequence ID" value="ERG91813.1"/>
    <property type="molecule type" value="Genomic_DNA"/>
</dbReference>
<keyword evidence="7" id="KW-0540">Nuclease</keyword>
<evidence type="ECO:0000259" key="6">
    <source>
        <dbReference type="PROSITE" id="PS51198"/>
    </source>
</evidence>
<dbReference type="GO" id="GO:0005829">
    <property type="term" value="C:cytosol"/>
    <property type="evidence" value="ECO:0007669"/>
    <property type="project" value="TreeGrafter"/>
</dbReference>
<evidence type="ECO:0000313" key="7">
    <source>
        <dbReference type="EMBL" id="ERG91813.1"/>
    </source>
</evidence>
<dbReference type="HOGENOM" id="CLU_456756_0_0_2"/>
<dbReference type="Proteomes" id="UP000030649">
    <property type="component" value="Unassembled WGS sequence"/>
</dbReference>
<protein>
    <submittedName>
        <fullName evidence="7">ATP-dependent exoDNAse (Exonuclease V) beta subunit</fullName>
    </submittedName>
</protein>
<keyword evidence="3 5" id="KW-0347">Helicase</keyword>
<dbReference type="SUPFAM" id="SSF52540">
    <property type="entry name" value="P-loop containing nucleoside triphosphate hydrolases"/>
    <property type="match status" value="1"/>
</dbReference>
<evidence type="ECO:0000313" key="8">
    <source>
        <dbReference type="Proteomes" id="UP000030649"/>
    </source>
</evidence>
<dbReference type="PANTHER" id="PTHR11070:SF23">
    <property type="entry name" value="RECBCD ENZYME SUBUNIT RECB"/>
    <property type="match status" value="1"/>
</dbReference>
<dbReference type="GO" id="GO:0005524">
    <property type="term" value="F:ATP binding"/>
    <property type="evidence" value="ECO:0007669"/>
    <property type="project" value="UniProtKB-UniRule"/>
</dbReference>
<keyword evidence="1 5" id="KW-0547">Nucleotide-binding</keyword>
<organism evidence="7 8">
    <name type="scientific">Haloquadratum walsbyi J07HQW1</name>
    <dbReference type="NCBI Taxonomy" id="1238424"/>
    <lineage>
        <taxon>Archaea</taxon>
        <taxon>Methanobacteriati</taxon>
        <taxon>Methanobacteriota</taxon>
        <taxon>Stenosarchaea group</taxon>
        <taxon>Halobacteria</taxon>
        <taxon>Halobacteriales</taxon>
        <taxon>Haloferacaceae</taxon>
        <taxon>Haloquadratum</taxon>
    </lineage>
</organism>
<evidence type="ECO:0000256" key="4">
    <source>
        <dbReference type="ARBA" id="ARBA00022840"/>
    </source>
</evidence>
<gene>
    <name evidence="7" type="ORF">J07HQW1_01847</name>
</gene>
<feature type="non-terminal residue" evidence="7">
    <location>
        <position position="598"/>
    </location>
</feature>
<reference evidence="7 8" key="1">
    <citation type="journal article" date="2013" name="PLoS ONE">
        <title>Assembly-driven community genomics of a hypersaline microbial ecosystem.</title>
        <authorList>
            <person name="Podell S."/>
            <person name="Ugalde J.A."/>
            <person name="Narasingarao P."/>
            <person name="Banfield J.F."/>
            <person name="Heidelberg K.B."/>
            <person name="Allen E.E."/>
        </authorList>
    </citation>
    <scope>NUCLEOTIDE SEQUENCE [LARGE SCALE GENOMIC DNA]</scope>
    <source>
        <strain evidence="8">J07HQW1</strain>
    </source>
</reference>
<dbReference type="PANTHER" id="PTHR11070">
    <property type="entry name" value="UVRD / RECB / PCRA DNA HELICASE FAMILY MEMBER"/>
    <property type="match status" value="1"/>
</dbReference>
<keyword evidence="4 5" id="KW-0067">ATP-binding</keyword>
<dbReference type="GO" id="GO:0003677">
    <property type="term" value="F:DNA binding"/>
    <property type="evidence" value="ECO:0007669"/>
    <property type="project" value="InterPro"/>
</dbReference>
<dbReference type="InterPro" id="IPR027417">
    <property type="entry name" value="P-loop_NTPase"/>
</dbReference>
<dbReference type="Pfam" id="PF00580">
    <property type="entry name" value="UvrD-helicase"/>
    <property type="match status" value="1"/>
</dbReference>
<dbReference type="GO" id="GO:0004527">
    <property type="term" value="F:exonuclease activity"/>
    <property type="evidence" value="ECO:0007669"/>
    <property type="project" value="UniProtKB-KW"/>
</dbReference>
<sequence length="598" mass="67349">MVDFDELTDEQKRAVKALDRNVTLTAGAGTGKTTTLTARYLRMLEASIQATVGDDSPEAEDILLPENILTTTFTERAANELGESIRTDITDRISELDADEFKAWRSIADELEDGYIHTLHGFCARLLRENALSIEGIDPGFEPIDEDETAALIHETVGTVLEDYEDHDATRTLAQRFSRQQLRDVLTDLLEERPESIEWAEQWADASLEEYIGFVETELHPIEREEAADRLAQPAVVDAVSMLSDMIEDPPEIDTGGTAWQRVEGVIEILDEGFDDGVPSRRKQTMIAELSCHLTTSGDRYASYTGAKTRWSGHSQKDVFDEATQQLVEVIEPEEYAVNVDLELEANSFPLVSALAELTVIVSEEYEDRKRRQNVRDFSDLISSAVEFLQADEHEAIRQELREQFEYVMVDEFQDTDPRQWDLITLLTASEKGTFDAQNVFVVGDAKQSIYRFRNADVAQFQETAETLERTSCAAGSDGGKRNDDQLSTNFRTLPTVLETINELFDAIFVEDGEAYEASPQRLSANRDDPTDIGSVEYLPVPTDSELRADRFDHYEEFAHADLDDDAELEAMALAARLSQVLNEPYQVYPEDTEDGEQ</sequence>